<proteinExistence type="predicted"/>
<feature type="compositionally biased region" description="Basic and acidic residues" evidence="1">
    <location>
        <begin position="19"/>
        <end position="37"/>
    </location>
</feature>
<reference evidence="2" key="1">
    <citation type="submission" date="2020-02" db="EMBL/GenBank/DDBJ databases">
        <authorList>
            <person name="Meier V. D."/>
        </authorList>
    </citation>
    <scope>NUCLEOTIDE SEQUENCE</scope>
    <source>
        <strain evidence="2">AVDCRST_MAG08</strain>
    </source>
</reference>
<organism evidence="2">
    <name type="scientific">uncultured Acetobacteraceae bacterium</name>
    <dbReference type="NCBI Taxonomy" id="169975"/>
    <lineage>
        <taxon>Bacteria</taxon>
        <taxon>Pseudomonadati</taxon>
        <taxon>Pseudomonadota</taxon>
        <taxon>Alphaproteobacteria</taxon>
        <taxon>Acetobacterales</taxon>
        <taxon>Acetobacteraceae</taxon>
        <taxon>environmental samples</taxon>
    </lineage>
</organism>
<sequence length="37" mass="4435">ASPSTRRQPASCRCWHHPQPADEPQHRREEALRHRHL</sequence>
<name>A0A6J4J0C7_9PROT</name>
<feature type="region of interest" description="Disordered" evidence="1">
    <location>
        <begin position="1"/>
        <end position="37"/>
    </location>
</feature>
<feature type="non-terminal residue" evidence="2">
    <location>
        <position position="37"/>
    </location>
</feature>
<gene>
    <name evidence="2" type="ORF">AVDCRST_MAG08-2797</name>
</gene>
<protein>
    <submittedName>
        <fullName evidence="2">Uncharacterized protein</fullName>
    </submittedName>
</protein>
<evidence type="ECO:0000256" key="1">
    <source>
        <dbReference type="SAM" id="MobiDB-lite"/>
    </source>
</evidence>
<dbReference type="EMBL" id="CADCTG010000205">
    <property type="protein sequence ID" value="CAA9263469.1"/>
    <property type="molecule type" value="Genomic_DNA"/>
</dbReference>
<feature type="non-terminal residue" evidence="2">
    <location>
        <position position="1"/>
    </location>
</feature>
<evidence type="ECO:0000313" key="2">
    <source>
        <dbReference type="EMBL" id="CAA9263469.1"/>
    </source>
</evidence>
<dbReference type="AlphaFoldDB" id="A0A6J4J0C7"/>
<accession>A0A6J4J0C7</accession>